<feature type="compositionally biased region" description="Polar residues" evidence="1">
    <location>
        <begin position="34"/>
        <end position="51"/>
    </location>
</feature>
<dbReference type="Proteomes" id="UP001234989">
    <property type="component" value="Chromosome 2"/>
</dbReference>
<evidence type="ECO:0000256" key="1">
    <source>
        <dbReference type="SAM" id="MobiDB-lite"/>
    </source>
</evidence>
<evidence type="ECO:0000313" key="3">
    <source>
        <dbReference type="Proteomes" id="UP001234989"/>
    </source>
</evidence>
<evidence type="ECO:0000313" key="2">
    <source>
        <dbReference type="EMBL" id="WMV14229.1"/>
    </source>
</evidence>
<keyword evidence="3" id="KW-1185">Reference proteome</keyword>
<feature type="compositionally biased region" description="Low complexity" evidence="1">
    <location>
        <begin position="52"/>
        <end position="70"/>
    </location>
</feature>
<organism evidence="2 3">
    <name type="scientific">Solanum verrucosum</name>
    <dbReference type="NCBI Taxonomy" id="315347"/>
    <lineage>
        <taxon>Eukaryota</taxon>
        <taxon>Viridiplantae</taxon>
        <taxon>Streptophyta</taxon>
        <taxon>Embryophyta</taxon>
        <taxon>Tracheophyta</taxon>
        <taxon>Spermatophyta</taxon>
        <taxon>Magnoliopsida</taxon>
        <taxon>eudicotyledons</taxon>
        <taxon>Gunneridae</taxon>
        <taxon>Pentapetalae</taxon>
        <taxon>asterids</taxon>
        <taxon>lamiids</taxon>
        <taxon>Solanales</taxon>
        <taxon>Solanaceae</taxon>
        <taxon>Solanoideae</taxon>
        <taxon>Solaneae</taxon>
        <taxon>Solanum</taxon>
    </lineage>
</organism>
<sequence length="95" mass="10328">MTFTGLISMSSRFLPTVMDLLRRLAAEAQGNPAPETSRTSQHVASQSFRSQVSSPNPVSSSVPSSSVSSNISTENDSEYTSPQLTHRRVTQVEQE</sequence>
<accession>A0AAF0TD89</accession>
<feature type="compositionally biased region" description="Polar residues" evidence="1">
    <location>
        <begin position="71"/>
        <end position="84"/>
    </location>
</feature>
<proteinExistence type="predicted"/>
<protein>
    <submittedName>
        <fullName evidence="2">Uncharacterized protein</fullName>
    </submittedName>
</protein>
<feature type="region of interest" description="Disordered" evidence="1">
    <location>
        <begin position="28"/>
        <end position="95"/>
    </location>
</feature>
<reference evidence="2" key="1">
    <citation type="submission" date="2023-08" db="EMBL/GenBank/DDBJ databases">
        <title>A de novo genome assembly of Solanum verrucosum Schlechtendal, a Mexican diploid species geographically isolated from the other diploid A-genome species in potato relatives.</title>
        <authorList>
            <person name="Hosaka K."/>
        </authorList>
    </citation>
    <scope>NUCLEOTIDE SEQUENCE</scope>
    <source>
        <tissue evidence="2">Young leaves</tissue>
    </source>
</reference>
<dbReference type="EMBL" id="CP133613">
    <property type="protein sequence ID" value="WMV14229.1"/>
    <property type="molecule type" value="Genomic_DNA"/>
</dbReference>
<name>A0AAF0TD89_SOLVR</name>
<gene>
    <name evidence="2" type="ORF">MTR67_007614</name>
</gene>
<dbReference type="AlphaFoldDB" id="A0AAF0TD89"/>